<organism evidence="1 2">
    <name type="scientific">Geobacter benzoatilyticus</name>
    <dbReference type="NCBI Taxonomy" id="2815309"/>
    <lineage>
        <taxon>Bacteria</taxon>
        <taxon>Pseudomonadati</taxon>
        <taxon>Thermodesulfobacteriota</taxon>
        <taxon>Desulfuromonadia</taxon>
        <taxon>Geobacterales</taxon>
        <taxon>Geobacteraceae</taxon>
        <taxon>Geobacter</taxon>
    </lineage>
</organism>
<gene>
    <name evidence="1" type="ORF">JZM60_06380</name>
</gene>
<dbReference type="EMBL" id="CP071382">
    <property type="protein sequence ID" value="QSV46887.1"/>
    <property type="molecule type" value="Genomic_DNA"/>
</dbReference>
<evidence type="ECO:0000313" key="1">
    <source>
        <dbReference type="EMBL" id="QSV46887.1"/>
    </source>
</evidence>
<name>A0ABX7Q614_9BACT</name>
<evidence type="ECO:0000313" key="2">
    <source>
        <dbReference type="Proteomes" id="UP000663651"/>
    </source>
</evidence>
<keyword evidence="2" id="KW-1185">Reference proteome</keyword>
<dbReference type="Proteomes" id="UP000663651">
    <property type="component" value="Chromosome"/>
</dbReference>
<proteinExistence type="predicted"/>
<protein>
    <submittedName>
        <fullName evidence="1">Uncharacterized protein</fullName>
    </submittedName>
</protein>
<accession>A0ABX7Q614</accession>
<dbReference type="RefSeq" id="WP_207164665.1">
    <property type="nucleotide sequence ID" value="NZ_CP071382.1"/>
</dbReference>
<sequence length="101" mass="11547">MNKPPIRIEEDASGWTVTVNGQEFSGYIVDSRCDTCHSVIVYDMYYDSMFCPACNEWTEKYPICSDENCPFCSKKRPERPLRETVDGAPAPELPFVIVQMP</sequence>
<reference evidence="1 2" key="1">
    <citation type="submission" date="2021-03" db="EMBL/GenBank/DDBJ databases">
        <title>Geobacter metallireducens gen. nov. sp. nov., a microorganism capable of coupling the complete oxidation of organic compounds to the reduction of iron and other metals.</title>
        <authorList>
            <person name="Li Y."/>
        </authorList>
    </citation>
    <scope>NUCLEOTIDE SEQUENCE [LARGE SCALE GENOMIC DNA]</scope>
    <source>
        <strain evidence="1 2">Jerry-YX</strain>
    </source>
</reference>